<name>A0AAN8MUQ1_9PEZI</name>
<sequence length="1390" mass="155661">MMLPPQGGRGRAARGVCWAWRKGFCARGPDCIYRHEETPSTRSDNRVCRWEYATRCHSHGSCGQKHLQLTVAGVATRLEYFRSFGRVGKDLTHRDLGELLRVAIGLFVDGDQELRFLVVSTLSSGWHLEQVKLCLQPNFLFQPYPPQVSWQDHVVPLLRIMSDPVNTIHEPSMNCLRGLYQVVFDLRRRHFWLRVMKFIEDSLKLYPFRVASQITGVITILLLAIKFDEQNLKNPIVRESVPLLVKYLRTLQGIYQHGYLSPVLSEAVDALKHTVSGRLSVVDALTAVTSKTRPDDRATNLKVPACGGVQGEPRVAGLSDKQQDTGMPVESLEKRLLTFATQKLVTGYLQGLSGHTVNGGLIAGTGFFDDDDDIENQAQTGSEGLEEELENIPYSYSHHGDVSIGANQAGLFSIGPQKNMAKPMVFTNGSGDALFQRWKERAADPTKLNFDWGKVSNTNSMKDFLQVTLTLFVAASTETRLQFISEYLLKDEYLGKLWECLNVKLPTDSINHPSPKYSDHVSTIVHIMSHPDVVNRREFQAVRKELSGMFASIPNYLYGILEYMKLHSRSKAKNTEMIEACVKSIVFILEGVFRLIDPRNIPMEFRYEAKEFMKFAISVENAIPWEKRTDSLTTEAVQSFMRADEKLFPISKPPAICSGRREDRIRDRAHVASGAKEGNPSLAQVSKGISDRIKSGNIVRPVQTYLDQDAEEFKKNARRERERRNRRRKEDEEGWDDGKPIIHRAEYSPQKKEEPVQETMQEVEEEVQPMNDEEALAYLEKIKLAANADIENGGPGTKLKNTFIDAHRPLEERAIMTVSQTNKSRIFRVQPAMERILDEEPFRGDGGSSLNEGKSASVKTCSRFPKQSPHGAIGGSIYHDDSGSSGSSPKGESVLRYVSRNVPAAPRSEAILERLSKDPKMAYSSVKEPEIWQSGYNQCADGLAASMCIDEQDAQLTPGHEIKTETASGVGETRPWVLSDRPSLSRAWEWWRLEELSARPAENGVRFGPRPRDKATADYYRAIYGTGYPKLDLDKSVHIGDELLECAGGPQGQDQGSDQNDLDDRVYTQIPQTSPRGLSSSKFQTYPSKALQQDSDQSIGQSRPQTQTSQRESLCLGQAPPIEQGMPSGLPPLKEGEPRFGTAQATEELGVKLTSLKLGSLRRAEIEQPEPNTVTGSGRLEVIKLPAAGHKTQDKASKGGENDASGSQITSRHLVPLPPRPLATSSKDPVIWPDARLEAAEAERGRPIARLTNRHDQNLLPRRLSEIRNPDQAKEYLPCGHTRGLNRNEEYCNERVNKKTPYCGHDANVECSNSMKRWQCKIVCGAHLPCSHYCNKECFQCLQEIKIDGTPIWNHRPCQICMKIRAAQERRKNPEGKKGQAGAANIVGRM</sequence>
<evidence type="ECO:0000256" key="1">
    <source>
        <dbReference type="PROSITE-ProRule" id="PRU00723"/>
    </source>
</evidence>
<feature type="region of interest" description="Disordered" evidence="2">
    <location>
        <begin position="1089"/>
        <end position="1112"/>
    </location>
</feature>
<feature type="region of interest" description="Disordered" evidence="2">
    <location>
        <begin position="715"/>
        <end position="744"/>
    </location>
</feature>
<reference evidence="4 5" key="1">
    <citation type="submission" date="2019-10" db="EMBL/GenBank/DDBJ databases">
        <authorList>
            <person name="Palmer J.M."/>
        </authorList>
    </citation>
    <scope>NUCLEOTIDE SEQUENCE [LARGE SCALE GENOMIC DNA]</scope>
    <source>
        <strain evidence="4 5">TWF718</strain>
    </source>
</reference>
<evidence type="ECO:0000256" key="2">
    <source>
        <dbReference type="SAM" id="MobiDB-lite"/>
    </source>
</evidence>
<gene>
    <name evidence="4" type="ORF">TWF718_005273</name>
</gene>
<dbReference type="Proteomes" id="UP001313282">
    <property type="component" value="Unassembled WGS sequence"/>
</dbReference>
<feature type="compositionally biased region" description="Polar residues" evidence="2">
    <location>
        <begin position="848"/>
        <end position="860"/>
    </location>
</feature>
<feature type="compositionally biased region" description="Basic and acidic residues" evidence="2">
    <location>
        <begin position="1191"/>
        <end position="1201"/>
    </location>
</feature>
<feature type="region of interest" description="Disordered" evidence="2">
    <location>
        <begin position="1186"/>
        <end position="1228"/>
    </location>
</feature>
<feature type="region of interest" description="Disordered" evidence="2">
    <location>
        <begin position="1119"/>
        <end position="1138"/>
    </location>
</feature>
<evidence type="ECO:0000313" key="5">
    <source>
        <dbReference type="Proteomes" id="UP001313282"/>
    </source>
</evidence>
<protein>
    <recommendedName>
        <fullName evidence="3">C3H1-type domain-containing protein</fullName>
    </recommendedName>
</protein>
<dbReference type="InterPro" id="IPR000571">
    <property type="entry name" value="Znf_CCCH"/>
</dbReference>
<dbReference type="EMBL" id="JAVHNR010000003">
    <property type="protein sequence ID" value="KAK6347432.1"/>
    <property type="molecule type" value="Genomic_DNA"/>
</dbReference>
<feature type="domain" description="C3H1-type" evidence="3">
    <location>
        <begin position="11"/>
        <end position="38"/>
    </location>
</feature>
<keyword evidence="1" id="KW-0862">Zinc</keyword>
<dbReference type="GO" id="GO:0008270">
    <property type="term" value="F:zinc ion binding"/>
    <property type="evidence" value="ECO:0007669"/>
    <property type="project" value="UniProtKB-KW"/>
</dbReference>
<organism evidence="4 5">
    <name type="scientific">Orbilia javanica</name>
    <dbReference type="NCBI Taxonomy" id="47235"/>
    <lineage>
        <taxon>Eukaryota</taxon>
        <taxon>Fungi</taxon>
        <taxon>Dikarya</taxon>
        <taxon>Ascomycota</taxon>
        <taxon>Pezizomycotina</taxon>
        <taxon>Orbiliomycetes</taxon>
        <taxon>Orbiliales</taxon>
        <taxon>Orbiliaceae</taxon>
        <taxon>Orbilia</taxon>
    </lineage>
</organism>
<proteinExistence type="predicted"/>
<feature type="zinc finger region" description="C3H1-type" evidence="1">
    <location>
        <begin position="11"/>
        <end position="38"/>
    </location>
</feature>
<accession>A0AAN8MUQ1</accession>
<feature type="region of interest" description="Disordered" evidence="2">
    <location>
        <begin position="1371"/>
        <end position="1390"/>
    </location>
</feature>
<comment type="caution">
    <text evidence="4">The sequence shown here is derived from an EMBL/GenBank/DDBJ whole genome shotgun (WGS) entry which is preliminary data.</text>
</comment>
<keyword evidence="1" id="KW-0863">Zinc-finger</keyword>
<keyword evidence="5" id="KW-1185">Reference proteome</keyword>
<keyword evidence="1" id="KW-0479">Metal-binding</keyword>
<dbReference type="PROSITE" id="PS50103">
    <property type="entry name" value="ZF_C3H1"/>
    <property type="match status" value="1"/>
</dbReference>
<feature type="region of interest" description="Disordered" evidence="2">
    <location>
        <begin position="840"/>
        <end position="892"/>
    </location>
</feature>
<evidence type="ECO:0000313" key="4">
    <source>
        <dbReference type="EMBL" id="KAK6347432.1"/>
    </source>
</evidence>
<evidence type="ECO:0000259" key="3">
    <source>
        <dbReference type="PROSITE" id="PS50103"/>
    </source>
</evidence>
<feature type="compositionally biased region" description="Low complexity" evidence="2">
    <location>
        <begin position="883"/>
        <end position="892"/>
    </location>
</feature>